<dbReference type="SUPFAM" id="SSF55785">
    <property type="entry name" value="PYP-like sensor domain (PAS domain)"/>
    <property type="match status" value="2"/>
</dbReference>
<dbReference type="Gene3D" id="1.10.287.130">
    <property type="match status" value="1"/>
</dbReference>
<dbReference type="InterPro" id="IPR000700">
    <property type="entry name" value="PAS-assoc_C"/>
</dbReference>
<dbReference type="InterPro" id="IPR052162">
    <property type="entry name" value="Sensor_kinase/Photoreceptor"/>
</dbReference>
<dbReference type="SMART" id="SM00086">
    <property type="entry name" value="PAC"/>
    <property type="match status" value="2"/>
</dbReference>
<dbReference type="InterPro" id="IPR005467">
    <property type="entry name" value="His_kinase_dom"/>
</dbReference>
<dbReference type="SMART" id="SM00091">
    <property type="entry name" value="PAS"/>
    <property type="match status" value="2"/>
</dbReference>
<keyword evidence="4" id="KW-0808">Transferase</keyword>
<dbReference type="InterPro" id="IPR003594">
    <property type="entry name" value="HATPase_dom"/>
</dbReference>
<evidence type="ECO:0000256" key="1">
    <source>
        <dbReference type="ARBA" id="ARBA00000085"/>
    </source>
</evidence>
<feature type="transmembrane region" description="Helical" evidence="6">
    <location>
        <begin position="33"/>
        <end position="56"/>
    </location>
</feature>
<evidence type="ECO:0000259" key="9">
    <source>
        <dbReference type="PROSITE" id="PS50113"/>
    </source>
</evidence>
<dbReference type="SUPFAM" id="SSF55874">
    <property type="entry name" value="ATPase domain of HSP90 chaperone/DNA topoisomerase II/histidine kinase"/>
    <property type="match status" value="1"/>
</dbReference>
<evidence type="ECO:0000256" key="6">
    <source>
        <dbReference type="SAM" id="Phobius"/>
    </source>
</evidence>
<dbReference type="InterPro" id="IPR003661">
    <property type="entry name" value="HisK_dim/P_dom"/>
</dbReference>
<dbReference type="PRINTS" id="PR00344">
    <property type="entry name" value="BCTRLSENSOR"/>
</dbReference>
<dbReference type="Gene3D" id="3.30.565.10">
    <property type="entry name" value="Histidine kinase-like ATPase, C-terminal domain"/>
    <property type="match status" value="1"/>
</dbReference>
<comment type="catalytic activity">
    <reaction evidence="1">
        <text>ATP + protein L-histidine = ADP + protein N-phospho-L-histidine.</text>
        <dbReference type="EC" id="2.7.13.3"/>
    </reaction>
</comment>
<dbReference type="PANTHER" id="PTHR43304">
    <property type="entry name" value="PHYTOCHROME-LIKE PROTEIN CPH1"/>
    <property type="match status" value="1"/>
</dbReference>
<keyword evidence="6" id="KW-0812">Transmembrane</keyword>
<keyword evidence="6" id="KW-1133">Transmembrane helix</keyword>
<dbReference type="CDD" id="cd00130">
    <property type="entry name" value="PAS"/>
    <property type="match status" value="2"/>
</dbReference>
<feature type="domain" description="PAS" evidence="8">
    <location>
        <begin position="200"/>
        <end position="277"/>
    </location>
</feature>
<evidence type="ECO:0000256" key="4">
    <source>
        <dbReference type="ARBA" id="ARBA00022679"/>
    </source>
</evidence>
<protein>
    <recommendedName>
        <fullName evidence="2">histidine kinase</fullName>
        <ecNumber evidence="2">2.7.13.3</ecNumber>
    </recommendedName>
</protein>
<dbReference type="NCBIfam" id="TIGR00229">
    <property type="entry name" value="sensory_box"/>
    <property type="match status" value="2"/>
</dbReference>
<dbReference type="PROSITE" id="PS50112">
    <property type="entry name" value="PAS"/>
    <property type="match status" value="2"/>
</dbReference>
<evidence type="ECO:0000256" key="5">
    <source>
        <dbReference type="ARBA" id="ARBA00022777"/>
    </source>
</evidence>
<dbReference type="PROSITE" id="PS50109">
    <property type="entry name" value="HIS_KIN"/>
    <property type="match status" value="1"/>
</dbReference>
<feature type="domain" description="Histidine kinase" evidence="7">
    <location>
        <begin position="350"/>
        <end position="562"/>
    </location>
</feature>
<dbReference type="InterPro" id="IPR001610">
    <property type="entry name" value="PAC"/>
</dbReference>
<gene>
    <name evidence="10" type="ORF">Q361_108142</name>
</gene>
<dbReference type="PANTHER" id="PTHR43304:SF1">
    <property type="entry name" value="PAC DOMAIN-CONTAINING PROTEIN"/>
    <property type="match status" value="1"/>
</dbReference>
<dbReference type="InterPro" id="IPR000014">
    <property type="entry name" value="PAS"/>
</dbReference>
<evidence type="ECO:0000313" key="10">
    <source>
        <dbReference type="EMBL" id="POS01810.1"/>
    </source>
</evidence>
<dbReference type="RefSeq" id="WP_103726136.1">
    <property type="nucleotide sequence ID" value="NZ_PQNY01000008.1"/>
</dbReference>
<dbReference type="Gene3D" id="3.30.450.20">
    <property type="entry name" value="PAS domain"/>
    <property type="match status" value="2"/>
</dbReference>
<dbReference type="Pfam" id="PF08447">
    <property type="entry name" value="PAS_3"/>
    <property type="match status" value="1"/>
</dbReference>
<dbReference type="SUPFAM" id="SSF47384">
    <property type="entry name" value="Homodimeric domain of signal transducing histidine kinase"/>
    <property type="match status" value="1"/>
</dbReference>
<dbReference type="InterPro" id="IPR036097">
    <property type="entry name" value="HisK_dim/P_sf"/>
</dbReference>
<comment type="caution">
    <text evidence="10">The sequence shown here is derived from an EMBL/GenBank/DDBJ whole genome shotgun (WGS) entry which is preliminary data.</text>
</comment>
<feature type="domain" description="PAS" evidence="8">
    <location>
        <begin position="75"/>
        <end position="147"/>
    </location>
</feature>
<dbReference type="InterPro" id="IPR004358">
    <property type="entry name" value="Sig_transdc_His_kin-like_C"/>
</dbReference>
<evidence type="ECO:0000259" key="7">
    <source>
        <dbReference type="PROSITE" id="PS50109"/>
    </source>
</evidence>
<dbReference type="PROSITE" id="PS50113">
    <property type="entry name" value="PAC"/>
    <property type="match status" value="2"/>
</dbReference>
<dbReference type="Pfam" id="PF02518">
    <property type="entry name" value="HATPase_c"/>
    <property type="match status" value="1"/>
</dbReference>
<feature type="domain" description="PAC" evidence="9">
    <location>
        <begin position="151"/>
        <end position="203"/>
    </location>
</feature>
<name>A0A2S4N7X5_9FLAO</name>
<sequence length="562" mass="65508">MTSYYFLFFLNLANTKNLCINQSFTGFYIDKNLFTTLIVLIIFFIVTLIILSFLYLKEKKSKKKIKENNLLLYNEIEKFNVVLKATSDTIWDWDTKTNKFVWNKGIEDFFGYKKDEIREDLQWWFEKIHPEDSIRMSVKLYSFIEEKEGKWQDEYRFQHADGHYCYINDRGMLIKDKNDNVVRMIGAMQDISKVKLEEERLKLLETVINQSSDAIIISENNVAKTGSTPKIIYCNPAFTKMSGYCKDDILGKSIASFLSYESVRNNMENIIYALRKKQNIVFEGVNKNKNGENYWISCSSTPIFDNNKTNTHWISIQRNITSEKIRETERENLIIELTKNNKDLKQFSYIISHNLRAPLSNLTGLLALLEDYEIKETELKEIVEGFSKSTLLLNQTIEDLIKVIVIKDNPSTLKEKVNLKLFFDSIINQIPYLMETKNPIITTSFEQETLYINKPYLESIVLNLMTNALKYSKENIKPEINVSTKLKNNKIEITFSDNGLGIDLEKNKDKIFGLYQRFHDYPDSKGLGLYLIKTQVESMGGTISIDSQINIGTTFKITLNNE</sequence>
<keyword evidence="11" id="KW-1185">Reference proteome</keyword>
<dbReference type="InterPro" id="IPR036890">
    <property type="entry name" value="HATPase_C_sf"/>
</dbReference>
<proteinExistence type="predicted"/>
<feature type="domain" description="PAC" evidence="9">
    <location>
        <begin position="278"/>
        <end position="332"/>
    </location>
</feature>
<dbReference type="GO" id="GO:0000155">
    <property type="term" value="F:phosphorelay sensor kinase activity"/>
    <property type="evidence" value="ECO:0007669"/>
    <property type="project" value="InterPro"/>
</dbReference>
<dbReference type="InterPro" id="IPR013655">
    <property type="entry name" value="PAS_fold_3"/>
</dbReference>
<organism evidence="10 11">
    <name type="scientific">Flavobacterium croceum DSM 17960</name>
    <dbReference type="NCBI Taxonomy" id="1121886"/>
    <lineage>
        <taxon>Bacteria</taxon>
        <taxon>Pseudomonadati</taxon>
        <taxon>Bacteroidota</taxon>
        <taxon>Flavobacteriia</taxon>
        <taxon>Flavobacteriales</taxon>
        <taxon>Flavobacteriaceae</taxon>
        <taxon>Flavobacterium</taxon>
    </lineage>
</organism>
<dbReference type="SMART" id="SM00387">
    <property type="entry name" value="HATPase_c"/>
    <property type="match status" value="1"/>
</dbReference>
<dbReference type="EMBL" id="PQNY01000008">
    <property type="protein sequence ID" value="POS01810.1"/>
    <property type="molecule type" value="Genomic_DNA"/>
</dbReference>
<dbReference type="EC" id="2.7.13.3" evidence="2"/>
<reference evidence="10 11" key="1">
    <citation type="submission" date="2018-01" db="EMBL/GenBank/DDBJ databases">
        <title>Genomic Encyclopedia of Type Strains, Phase I: the one thousand microbial genomes (KMG-I) project.</title>
        <authorList>
            <person name="Goeker M."/>
        </authorList>
    </citation>
    <scope>NUCLEOTIDE SEQUENCE [LARGE SCALE GENOMIC DNA]</scope>
    <source>
        <strain evidence="10 11">DSM 17960</strain>
    </source>
</reference>
<dbReference type="InterPro" id="IPR035965">
    <property type="entry name" value="PAS-like_dom_sf"/>
</dbReference>
<dbReference type="Pfam" id="PF13426">
    <property type="entry name" value="PAS_9"/>
    <property type="match status" value="1"/>
</dbReference>
<keyword evidence="5" id="KW-0418">Kinase</keyword>
<evidence type="ECO:0000313" key="11">
    <source>
        <dbReference type="Proteomes" id="UP000237056"/>
    </source>
</evidence>
<evidence type="ECO:0000256" key="2">
    <source>
        <dbReference type="ARBA" id="ARBA00012438"/>
    </source>
</evidence>
<dbReference type="AlphaFoldDB" id="A0A2S4N7X5"/>
<keyword evidence="6" id="KW-0472">Membrane</keyword>
<dbReference type="Proteomes" id="UP000237056">
    <property type="component" value="Unassembled WGS sequence"/>
</dbReference>
<evidence type="ECO:0000259" key="8">
    <source>
        <dbReference type="PROSITE" id="PS50112"/>
    </source>
</evidence>
<accession>A0A2S4N7X5</accession>
<evidence type="ECO:0000256" key="3">
    <source>
        <dbReference type="ARBA" id="ARBA00022553"/>
    </source>
</evidence>
<dbReference type="OrthoDB" id="5522855at2"/>
<keyword evidence="3" id="KW-0597">Phosphoprotein</keyword>
<dbReference type="CDD" id="cd00082">
    <property type="entry name" value="HisKA"/>
    <property type="match status" value="1"/>
</dbReference>